<comment type="caution">
    <text evidence="2">The sequence shown here is derived from an EMBL/GenBank/DDBJ whole genome shotgun (WGS) entry which is preliminary data.</text>
</comment>
<evidence type="ECO:0000313" key="2">
    <source>
        <dbReference type="EMBL" id="TKK67238.1"/>
    </source>
</evidence>
<keyword evidence="1" id="KW-1133">Transmembrane helix</keyword>
<proteinExistence type="predicted"/>
<gene>
    <name evidence="2" type="ORF">FC093_15255</name>
</gene>
<dbReference type="AlphaFoldDB" id="A0A4U3KXE2"/>
<feature type="transmembrane region" description="Helical" evidence="1">
    <location>
        <begin position="36"/>
        <end position="53"/>
    </location>
</feature>
<keyword evidence="1" id="KW-0812">Transmembrane</keyword>
<keyword evidence="1" id="KW-0472">Membrane</keyword>
<feature type="transmembrane region" description="Helical" evidence="1">
    <location>
        <begin position="59"/>
        <end position="82"/>
    </location>
</feature>
<protein>
    <submittedName>
        <fullName evidence="2">Uncharacterized protein</fullName>
    </submittedName>
</protein>
<accession>A0A4U3KXE2</accession>
<organism evidence="2 3">
    <name type="scientific">Ilyomonas limi</name>
    <dbReference type="NCBI Taxonomy" id="2575867"/>
    <lineage>
        <taxon>Bacteria</taxon>
        <taxon>Pseudomonadati</taxon>
        <taxon>Bacteroidota</taxon>
        <taxon>Chitinophagia</taxon>
        <taxon>Chitinophagales</taxon>
        <taxon>Chitinophagaceae</taxon>
        <taxon>Ilyomonas</taxon>
    </lineage>
</organism>
<evidence type="ECO:0000313" key="3">
    <source>
        <dbReference type="Proteomes" id="UP000305848"/>
    </source>
</evidence>
<dbReference type="Proteomes" id="UP000305848">
    <property type="component" value="Unassembled WGS sequence"/>
</dbReference>
<reference evidence="2 3" key="1">
    <citation type="submission" date="2019-05" db="EMBL/GenBank/DDBJ databases">
        <title>Panacibacter sp. strain 17mud1-8 Genome sequencing and assembly.</title>
        <authorList>
            <person name="Chhetri G."/>
        </authorList>
    </citation>
    <scope>NUCLEOTIDE SEQUENCE [LARGE SCALE GENOMIC DNA]</scope>
    <source>
        <strain evidence="2 3">17mud1-8</strain>
    </source>
</reference>
<dbReference type="EMBL" id="SZQL01000012">
    <property type="protein sequence ID" value="TKK67238.1"/>
    <property type="molecule type" value="Genomic_DNA"/>
</dbReference>
<feature type="transmembrane region" description="Helical" evidence="1">
    <location>
        <begin position="6"/>
        <end position="24"/>
    </location>
</feature>
<sequence>MLKSKMPQWIIAILYVVLFVWIWMHSKEPALSDVPLLFGAGLVVSLLCLIPFNTKANQVLMVINIVLLIANIVMYFAAYRLVSGVFKN</sequence>
<keyword evidence="3" id="KW-1185">Reference proteome</keyword>
<dbReference type="RefSeq" id="WP_137262668.1">
    <property type="nucleotide sequence ID" value="NZ_SZQL01000012.1"/>
</dbReference>
<evidence type="ECO:0000256" key="1">
    <source>
        <dbReference type="SAM" id="Phobius"/>
    </source>
</evidence>
<name>A0A4U3KXE2_9BACT</name>